<evidence type="ECO:0000256" key="1">
    <source>
        <dbReference type="ARBA" id="ARBA00004651"/>
    </source>
</evidence>
<evidence type="ECO:0000256" key="5">
    <source>
        <dbReference type="ARBA" id="ARBA00023136"/>
    </source>
</evidence>
<evidence type="ECO:0000259" key="7">
    <source>
        <dbReference type="Pfam" id="PF02706"/>
    </source>
</evidence>
<organism evidence="8 9">
    <name type="scientific">Hankyongella ginsenosidimutans</name>
    <dbReference type="NCBI Taxonomy" id="1763828"/>
    <lineage>
        <taxon>Bacteria</taxon>
        <taxon>Pseudomonadati</taxon>
        <taxon>Pseudomonadota</taxon>
        <taxon>Alphaproteobacteria</taxon>
        <taxon>Sphingomonadales</taxon>
        <taxon>Sphingomonadaceae</taxon>
        <taxon>Hankyongella</taxon>
    </lineage>
</organism>
<evidence type="ECO:0000256" key="3">
    <source>
        <dbReference type="ARBA" id="ARBA00022692"/>
    </source>
</evidence>
<evidence type="ECO:0000313" key="8">
    <source>
        <dbReference type="EMBL" id="QCI78868.1"/>
    </source>
</evidence>
<keyword evidence="5 6" id="KW-0472">Membrane</keyword>
<proteinExistence type="predicted"/>
<evidence type="ECO:0000256" key="2">
    <source>
        <dbReference type="ARBA" id="ARBA00022475"/>
    </source>
</evidence>
<dbReference type="InterPro" id="IPR003856">
    <property type="entry name" value="LPS_length_determ_N"/>
</dbReference>
<keyword evidence="2" id="KW-1003">Cell membrane</keyword>
<gene>
    <name evidence="8" type="ORF">E6W36_02395</name>
</gene>
<dbReference type="Proteomes" id="UP000298714">
    <property type="component" value="Chromosome"/>
</dbReference>
<evidence type="ECO:0000256" key="6">
    <source>
        <dbReference type="SAM" id="Phobius"/>
    </source>
</evidence>
<keyword evidence="9" id="KW-1185">Reference proteome</keyword>
<dbReference type="AlphaFoldDB" id="A0A4D7C720"/>
<name>A0A4D7C720_9SPHN</name>
<accession>A0A4D7C720</accession>
<dbReference type="RefSeq" id="WP_222873641.1">
    <property type="nucleotide sequence ID" value="NZ_CP039704.1"/>
</dbReference>
<sequence length="112" mass="12806">MQSVYDQLLTTLYLLWRKRLYGLAAMWVVCLIGWGVVAAIPDTYEARARIFVDTNTVLPRILGTDDVNPMRQVDIVRRTLVSRPNLEKVIRRTDLDLTVGDDPPKWSGCSRS</sequence>
<evidence type="ECO:0000313" key="9">
    <source>
        <dbReference type="Proteomes" id="UP000298714"/>
    </source>
</evidence>
<feature type="transmembrane region" description="Helical" evidence="6">
    <location>
        <begin position="20"/>
        <end position="40"/>
    </location>
</feature>
<protein>
    <recommendedName>
        <fullName evidence="7">Polysaccharide chain length determinant N-terminal domain-containing protein</fullName>
    </recommendedName>
</protein>
<dbReference type="KEGG" id="hgn:E6W36_02395"/>
<reference evidence="9" key="1">
    <citation type="submission" date="2019-04" db="EMBL/GenBank/DDBJ databases">
        <title>Complete genome sequence of Sphingomonas sp. W1-2-3.</title>
        <authorList>
            <person name="Im W.T."/>
        </authorList>
    </citation>
    <scope>NUCLEOTIDE SEQUENCE [LARGE SCALE GENOMIC DNA]</scope>
    <source>
        <strain evidence="9">W1-2-3</strain>
    </source>
</reference>
<dbReference type="GO" id="GO:0005886">
    <property type="term" value="C:plasma membrane"/>
    <property type="evidence" value="ECO:0007669"/>
    <property type="project" value="UniProtKB-SubCell"/>
</dbReference>
<dbReference type="EMBL" id="CP039704">
    <property type="protein sequence ID" value="QCI78868.1"/>
    <property type="molecule type" value="Genomic_DNA"/>
</dbReference>
<keyword evidence="3 6" id="KW-0812">Transmembrane</keyword>
<comment type="subcellular location">
    <subcellularLocation>
        <location evidence="1">Cell membrane</location>
        <topology evidence="1">Multi-pass membrane protein</topology>
    </subcellularLocation>
</comment>
<keyword evidence="4 6" id="KW-1133">Transmembrane helix</keyword>
<dbReference type="Pfam" id="PF02706">
    <property type="entry name" value="Wzz"/>
    <property type="match status" value="1"/>
</dbReference>
<evidence type="ECO:0000256" key="4">
    <source>
        <dbReference type="ARBA" id="ARBA00022989"/>
    </source>
</evidence>
<feature type="domain" description="Polysaccharide chain length determinant N-terminal" evidence="7">
    <location>
        <begin position="14"/>
        <end position="91"/>
    </location>
</feature>